<dbReference type="InterPro" id="IPR002938">
    <property type="entry name" value="FAD-bd"/>
</dbReference>
<dbReference type="NCBIfam" id="NF004829">
    <property type="entry name" value="PRK06183.1-3"/>
    <property type="match status" value="1"/>
</dbReference>
<dbReference type="RefSeq" id="WP_212553368.1">
    <property type="nucleotide sequence ID" value="NZ_JAGXOE010000011.1"/>
</dbReference>
<dbReference type="PANTHER" id="PTHR43476:SF3">
    <property type="entry name" value="FAD-BINDING MONOOXYGENASE"/>
    <property type="match status" value="1"/>
</dbReference>
<evidence type="ECO:0000259" key="2">
    <source>
        <dbReference type="Pfam" id="PF01494"/>
    </source>
</evidence>
<dbReference type="PANTHER" id="PTHR43476">
    <property type="entry name" value="3-(3-HYDROXY-PHENYL)PROPIONATE/3-HYDROXYCINNAMIC ACID HYDROXYLASE"/>
    <property type="match status" value="1"/>
</dbReference>
<proteinExistence type="predicted"/>
<dbReference type="Proteomes" id="UP000676853">
    <property type="component" value="Unassembled WGS sequence"/>
</dbReference>
<keyword evidence="1" id="KW-0560">Oxidoreductase</keyword>
<dbReference type="Gene3D" id="3.30.9.10">
    <property type="entry name" value="D-Amino Acid Oxidase, subunit A, domain 2"/>
    <property type="match status" value="1"/>
</dbReference>
<dbReference type="InterPro" id="IPR036188">
    <property type="entry name" value="FAD/NAD-bd_sf"/>
</dbReference>
<evidence type="ECO:0000313" key="4">
    <source>
        <dbReference type="Proteomes" id="UP000676853"/>
    </source>
</evidence>
<dbReference type="EMBL" id="JAGXOE010000011">
    <property type="protein sequence ID" value="MBS4101082.1"/>
    <property type="molecule type" value="Genomic_DNA"/>
</dbReference>
<evidence type="ECO:0000256" key="1">
    <source>
        <dbReference type="ARBA" id="ARBA00023002"/>
    </source>
</evidence>
<feature type="domain" description="FAD-binding" evidence="2">
    <location>
        <begin position="3"/>
        <end position="346"/>
    </location>
</feature>
<organism evidence="3 4">
    <name type="scientific">Tsukamurella paurometabola</name>
    <name type="common">Corynebacterium paurometabolum</name>
    <dbReference type="NCBI Taxonomy" id="2061"/>
    <lineage>
        <taxon>Bacteria</taxon>
        <taxon>Bacillati</taxon>
        <taxon>Actinomycetota</taxon>
        <taxon>Actinomycetes</taxon>
        <taxon>Mycobacteriales</taxon>
        <taxon>Tsukamurellaceae</taxon>
        <taxon>Tsukamurella</taxon>
    </lineage>
</organism>
<protein>
    <submittedName>
        <fullName evidence="3">Bifunctional 3-(3-hydroxy-phenyl)propionate/3-hydroxycinnamic acid hydroxylase</fullName>
    </submittedName>
</protein>
<sequence length="517" mass="55609">MNPVVIIGAGPTGLTAAALLADHGVPSVVLERWDDVFPQPRAVHLDDEVFRILARLGLADEFAAISRPARGLRLVTESLDLIAEFPRRTESGVHGFPAASMFDQPELERLLRDAVARRADLVTLRGGAEVLAVTQGDTSVTVHATDRATGARFTVEGTYLLGCDGAGSTTRAAIGARWRDLGFSQRWLVIDIDTTADLRQWEGVQQVCDTRRAATYMRVGPTRYRWEFELLDGETGADFADLATALPLLHPWLAHLTAPDLRLIRCAEYTFNARVAQRWRDRRVFLLGDAAHLTPPFIGQGMGAGIRDAMNLSWKLAAVLSGCVPPASLDSYEAERRPHAVGLIRQAIMIGALMTGGGRAGDLLRGLAAPALSRAPSLTARLTDSATPALSTSYYVRGGGRGRRALRAALGINTLAGTLAPNAMVGTNGRRLDRRPPGFVLVSLNEPTAEQRYEITRRGATIVVEAAGALADWLTDHHAAAALVRPDGTVMVAGRSVHEVYTHLPALPVLATCRADS</sequence>
<dbReference type="Pfam" id="PF01494">
    <property type="entry name" value="FAD_binding_3"/>
    <property type="match status" value="1"/>
</dbReference>
<dbReference type="SUPFAM" id="SSF51905">
    <property type="entry name" value="FAD/NAD(P)-binding domain"/>
    <property type="match status" value="1"/>
</dbReference>
<accession>A0ABS5NB20</accession>
<dbReference type="Gene3D" id="3.50.50.60">
    <property type="entry name" value="FAD/NAD(P)-binding domain"/>
    <property type="match status" value="1"/>
</dbReference>
<reference evidence="3 4" key="1">
    <citation type="submission" date="2021-04" db="EMBL/GenBank/DDBJ databases">
        <title>Whole genome sequence analysis of a thiophenic sulfur metabolizing bacteria.</title>
        <authorList>
            <person name="Akhtar N."/>
            <person name="Akram J."/>
            <person name="Aslam A."/>
        </authorList>
    </citation>
    <scope>NUCLEOTIDE SEQUENCE [LARGE SCALE GENOMIC DNA]</scope>
    <source>
        <strain evidence="3 4">3OW</strain>
    </source>
</reference>
<gene>
    <name evidence="3" type="ORF">KFZ73_07500</name>
</gene>
<name>A0ABS5NB20_TSUPA</name>
<dbReference type="InterPro" id="IPR050631">
    <property type="entry name" value="PheA/TfdB_FAD_monoxygenase"/>
</dbReference>
<evidence type="ECO:0000313" key="3">
    <source>
        <dbReference type="EMBL" id="MBS4101082.1"/>
    </source>
</evidence>
<keyword evidence="4" id="KW-1185">Reference proteome</keyword>
<dbReference type="PRINTS" id="PR00420">
    <property type="entry name" value="RNGMNOXGNASE"/>
</dbReference>
<comment type="caution">
    <text evidence="3">The sequence shown here is derived from an EMBL/GenBank/DDBJ whole genome shotgun (WGS) entry which is preliminary data.</text>
</comment>